<gene>
    <name evidence="4" type="ORF">DFP95_103197</name>
</gene>
<dbReference type="OrthoDB" id="8613538at2"/>
<dbReference type="RefSeq" id="WP_115992057.1">
    <property type="nucleotide sequence ID" value="NZ_QRDY01000003.1"/>
</dbReference>
<proteinExistence type="predicted"/>
<protein>
    <submittedName>
        <fullName evidence="4">L-cystine transport system substrate-binding protein</fullName>
    </submittedName>
</protein>
<dbReference type="Gene3D" id="3.40.190.10">
    <property type="entry name" value="Periplasmic binding protein-like II"/>
    <property type="match status" value="2"/>
</dbReference>
<evidence type="ECO:0000313" key="4">
    <source>
        <dbReference type="EMBL" id="RED63956.1"/>
    </source>
</evidence>
<keyword evidence="5" id="KW-1185">Reference proteome</keyword>
<dbReference type="EMBL" id="QRDY01000003">
    <property type="protein sequence ID" value="RED63956.1"/>
    <property type="molecule type" value="Genomic_DNA"/>
</dbReference>
<evidence type="ECO:0000256" key="2">
    <source>
        <dbReference type="SAM" id="SignalP"/>
    </source>
</evidence>
<dbReference type="Proteomes" id="UP000256869">
    <property type="component" value="Unassembled WGS sequence"/>
</dbReference>
<evidence type="ECO:0000313" key="5">
    <source>
        <dbReference type="Proteomes" id="UP000256869"/>
    </source>
</evidence>
<evidence type="ECO:0000259" key="3">
    <source>
        <dbReference type="SMART" id="SM00062"/>
    </source>
</evidence>
<evidence type="ECO:0000256" key="1">
    <source>
        <dbReference type="ARBA" id="ARBA00022729"/>
    </source>
</evidence>
<dbReference type="PANTHER" id="PTHR35936:SF18">
    <property type="entry name" value="L-CYSTINE-BINDING PROTEIN TCYJ"/>
    <property type="match status" value="1"/>
</dbReference>
<dbReference type="SUPFAM" id="SSF53850">
    <property type="entry name" value="Periplasmic binding protein-like II"/>
    <property type="match status" value="1"/>
</dbReference>
<reference evidence="4 5" key="1">
    <citation type="submission" date="2018-07" db="EMBL/GenBank/DDBJ databases">
        <title>Genomic Encyclopedia of Type Strains, Phase III (KMG-III): the genomes of soil and plant-associated and newly described type strains.</title>
        <authorList>
            <person name="Whitman W."/>
        </authorList>
    </citation>
    <scope>NUCLEOTIDE SEQUENCE [LARGE SCALE GENOMIC DNA]</scope>
    <source>
        <strain evidence="4 5">CECT 8236</strain>
    </source>
</reference>
<dbReference type="InterPro" id="IPR001638">
    <property type="entry name" value="Solute-binding_3/MltF_N"/>
</dbReference>
<dbReference type="PROSITE" id="PS51257">
    <property type="entry name" value="PROKAR_LIPOPROTEIN"/>
    <property type="match status" value="1"/>
</dbReference>
<dbReference type="Pfam" id="PF00497">
    <property type="entry name" value="SBP_bac_3"/>
    <property type="match status" value="1"/>
</dbReference>
<feature type="chain" id="PRO_5038794462" evidence="2">
    <location>
        <begin position="23"/>
        <end position="303"/>
    </location>
</feature>
<accession>A0A3D9IS66</accession>
<name>A0A3D9IS66_9BACL</name>
<dbReference type="AlphaFoldDB" id="A0A3D9IS66"/>
<keyword evidence="1 2" id="KW-0732">Signal</keyword>
<feature type="signal peptide" evidence="2">
    <location>
        <begin position="1"/>
        <end position="22"/>
    </location>
</feature>
<sequence length="303" mass="32713">MKKTTWLAIAIILVLTLAACGAKNNNAKNASAGALSEAPVASTAAASESAAPSESAAASPEAPAEVKKIVVGTGNQFPKVAFVDESGKLTGFDVELVREIDKRLPEYEFELQVVDFTNILLSLETKKIDLAAHEFEKNAEREAKYLFNKEAYAHWKNKIVVAKENNDPIETLDDVKGKKFFTTATSAQAQLLENYNKDNKDGIDIVYNNGGANDAVSQITSGRVYGTLAADFVLPIIDPEGKLKTVGKALSEADILFLFRKNDPEQQTLADAVDRAIIELKADGTLGKLSTEWLGFDASVSEK</sequence>
<comment type="caution">
    <text evidence="4">The sequence shown here is derived from an EMBL/GenBank/DDBJ whole genome shotgun (WGS) entry which is preliminary data.</text>
</comment>
<feature type="domain" description="Solute-binding protein family 3/N-terminal" evidence="3">
    <location>
        <begin position="68"/>
        <end position="297"/>
    </location>
</feature>
<dbReference type="PANTHER" id="PTHR35936">
    <property type="entry name" value="MEMBRANE-BOUND LYTIC MUREIN TRANSGLYCOSYLASE F"/>
    <property type="match status" value="1"/>
</dbReference>
<dbReference type="SMART" id="SM00062">
    <property type="entry name" value="PBPb"/>
    <property type="match status" value="1"/>
</dbReference>
<organism evidence="4 5">
    <name type="scientific">Cohnella lupini</name>
    <dbReference type="NCBI Taxonomy" id="1294267"/>
    <lineage>
        <taxon>Bacteria</taxon>
        <taxon>Bacillati</taxon>
        <taxon>Bacillota</taxon>
        <taxon>Bacilli</taxon>
        <taxon>Bacillales</taxon>
        <taxon>Paenibacillaceae</taxon>
        <taxon>Cohnella</taxon>
    </lineage>
</organism>